<dbReference type="EMBL" id="JBHTOA010000005">
    <property type="protein sequence ID" value="MFD1397782.1"/>
    <property type="molecule type" value="Genomic_DNA"/>
</dbReference>
<dbReference type="Pfam" id="PF11372">
    <property type="entry name" value="DUF3173"/>
    <property type="match status" value="1"/>
</dbReference>
<gene>
    <name evidence="1" type="ORF">ACFQ41_00490</name>
</gene>
<dbReference type="RefSeq" id="WP_204119517.1">
    <property type="nucleotide sequence ID" value="NZ_BOLV01000016.1"/>
</dbReference>
<evidence type="ECO:0000313" key="2">
    <source>
        <dbReference type="Proteomes" id="UP001597199"/>
    </source>
</evidence>
<sequence length="70" mass="8003">MKNSTINKAELMRLGHYREHTAMMIIRQAKIIMVQRGYPFYSNRRLGDVPLSVVEEIIGCSLGNEEQGHA</sequence>
<accession>A0ABW4BDI2</accession>
<keyword evidence="2" id="KW-1185">Reference proteome</keyword>
<dbReference type="Proteomes" id="UP001597199">
    <property type="component" value="Unassembled WGS sequence"/>
</dbReference>
<reference evidence="2" key="1">
    <citation type="journal article" date="2019" name="Int. J. Syst. Evol. Microbiol.">
        <title>The Global Catalogue of Microorganisms (GCM) 10K type strain sequencing project: providing services to taxonomists for standard genome sequencing and annotation.</title>
        <authorList>
            <consortium name="The Broad Institute Genomics Platform"/>
            <consortium name="The Broad Institute Genome Sequencing Center for Infectious Disease"/>
            <person name="Wu L."/>
            <person name="Ma J."/>
        </authorList>
    </citation>
    <scope>NUCLEOTIDE SEQUENCE [LARGE SCALE GENOMIC DNA]</scope>
    <source>
        <strain evidence="2">CCM 9110</strain>
    </source>
</reference>
<protein>
    <submittedName>
        <fullName evidence="1">DUF3173 domain-containing protein</fullName>
    </submittedName>
</protein>
<evidence type="ECO:0000313" key="1">
    <source>
        <dbReference type="EMBL" id="MFD1397782.1"/>
    </source>
</evidence>
<comment type="caution">
    <text evidence="1">The sequence shown here is derived from an EMBL/GenBank/DDBJ whole genome shotgun (WGS) entry which is preliminary data.</text>
</comment>
<name>A0ABW4BDI2_9LACO</name>
<dbReference type="InterPro" id="IPR021512">
    <property type="entry name" value="DUF3173"/>
</dbReference>
<organism evidence="1 2">
    <name type="scientific">Lacticaseibacillus suilingensis</name>
    <dbReference type="NCBI Taxonomy" id="2799577"/>
    <lineage>
        <taxon>Bacteria</taxon>
        <taxon>Bacillati</taxon>
        <taxon>Bacillota</taxon>
        <taxon>Bacilli</taxon>
        <taxon>Lactobacillales</taxon>
        <taxon>Lactobacillaceae</taxon>
        <taxon>Lacticaseibacillus</taxon>
    </lineage>
</organism>
<proteinExistence type="predicted"/>